<organism evidence="3 4">
    <name type="scientific">Pandoravirus salinus</name>
    <dbReference type="NCBI Taxonomy" id="1349410"/>
    <lineage>
        <taxon>Viruses</taxon>
        <taxon>Pandoravirus</taxon>
    </lineage>
</organism>
<keyword evidence="3" id="KW-0378">Hydrolase</keyword>
<dbReference type="GO" id="GO:0047631">
    <property type="term" value="F:ADP-ribose diphosphatase activity"/>
    <property type="evidence" value="ECO:0007669"/>
    <property type="project" value="TreeGrafter"/>
</dbReference>
<gene>
    <name evidence="3" type="ORF">psal_cds_801</name>
</gene>
<dbReference type="PROSITE" id="PS51462">
    <property type="entry name" value="NUDIX"/>
    <property type="match status" value="1"/>
</dbReference>
<dbReference type="InterPro" id="IPR000086">
    <property type="entry name" value="NUDIX_hydrolase_dom"/>
</dbReference>
<reference evidence="3 4" key="1">
    <citation type="journal article" date="2013" name="Science">
        <title>Pandoraviruses: amoeba viruses with genomes up to 2.5 Mb reaching that of parasitic eukaryotes.</title>
        <authorList>
            <person name="Philippe N."/>
            <person name="Legendre M."/>
            <person name="Doutre G."/>
            <person name="Coute Y."/>
            <person name="Poirot O."/>
            <person name="Lescot M."/>
            <person name="Arslan D."/>
            <person name="Seltzer V."/>
            <person name="Bertaux L."/>
            <person name="Bruley C."/>
            <person name="Garin J."/>
            <person name="Claverie J.M."/>
            <person name="Abergel C."/>
        </authorList>
    </citation>
    <scope>NUCLEOTIDE SEQUENCE [LARGE SCALE GENOMIC DNA]</scope>
</reference>
<name>S4W3H4_9VIRU</name>
<dbReference type="GO" id="GO:0051287">
    <property type="term" value="F:NAD binding"/>
    <property type="evidence" value="ECO:0007669"/>
    <property type="project" value="TreeGrafter"/>
</dbReference>
<dbReference type="SUPFAM" id="SSF55811">
    <property type="entry name" value="Nudix"/>
    <property type="match status" value="1"/>
</dbReference>
<accession>S4W3H4</accession>
<feature type="domain" description="Nudix hydrolase" evidence="2">
    <location>
        <begin position="115"/>
        <end position="248"/>
    </location>
</feature>
<evidence type="ECO:0000313" key="3">
    <source>
        <dbReference type="EMBL" id="AGO84825.2"/>
    </source>
</evidence>
<dbReference type="Gene3D" id="3.90.79.10">
    <property type="entry name" value="Nucleoside Triphosphate Pyrophosphohydrolase"/>
    <property type="match status" value="1"/>
</dbReference>
<dbReference type="KEGG" id="vg:16606612"/>
<feature type="compositionally biased region" description="Polar residues" evidence="1">
    <location>
        <begin position="10"/>
        <end position="23"/>
    </location>
</feature>
<evidence type="ECO:0000313" key="4">
    <source>
        <dbReference type="Proteomes" id="UP000204584"/>
    </source>
</evidence>
<dbReference type="InterPro" id="IPR015797">
    <property type="entry name" value="NUDIX_hydrolase-like_dom_sf"/>
</dbReference>
<dbReference type="GO" id="GO:0035529">
    <property type="term" value="F:NADH pyrophosphatase activity"/>
    <property type="evidence" value="ECO:0007669"/>
    <property type="project" value="TreeGrafter"/>
</dbReference>
<dbReference type="RefSeq" id="YP_008437898.2">
    <property type="nucleotide sequence ID" value="NC_022098.1"/>
</dbReference>
<evidence type="ECO:0000259" key="2">
    <source>
        <dbReference type="PROSITE" id="PS51462"/>
    </source>
</evidence>
<dbReference type="Proteomes" id="UP000204584">
    <property type="component" value="Segment"/>
</dbReference>
<feature type="region of interest" description="Disordered" evidence="1">
    <location>
        <begin position="1"/>
        <end position="23"/>
    </location>
</feature>
<evidence type="ECO:0000256" key="1">
    <source>
        <dbReference type="SAM" id="MobiDB-lite"/>
    </source>
</evidence>
<protein>
    <submittedName>
        <fullName evidence="3">Nudix hydrolase</fullName>
    </submittedName>
</protein>
<dbReference type="Pfam" id="PF00293">
    <property type="entry name" value="NUDIX"/>
    <property type="match status" value="1"/>
</dbReference>
<dbReference type="InterPro" id="IPR003293">
    <property type="entry name" value="Nudix_hydrolase6-like"/>
</dbReference>
<keyword evidence="4" id="KW-1185">Reference proteome</keyword>
<dbReference type="EMBL" id="KC977571">
    <property type="protein sequence ID" value="AGO84825.2"/>
    <property type="molecule type" value="Genomic_DNA"/>
</dbReference>
<dbReference type="PANTHER" id="PTHR13994:SF13">
    <property type="entry name" value="FI03680P"/>
    <property type="match status" value="1"/>
</dbReference>
<dbReference type="GeneID" id="16606612"/>
<dbReference type="PANTHER" id="PTHR13994">
    <property type="entry name" value="NUDIX HYDROLASE RELATED"/>
    <property type="match status" value="1"/>
</dbReference>
<proteinExistence type="predicted"/>
<sequence>MHQKNRLHQQTHSTPTSLPMSRFTSVDDAYDNTIVTVDSPITRDEAKGLCAAATSKNKNSIRFRVVSGGFASIDALRAIGAKIYHSSEAEEEIGGGYVMLDLWLKATPSIIPCPPSAALGGAYSVRDSRGRRLLVKEKYGPYKGKWKYATGTAHKAENAIACGLREVEEEVGLKCRYLHSYAFQSIRTRWSLGEATTICHHVALQVEDDDAEPHIQEDEIKACRWFTEGELENEITKDPKQSLIHERAMKWVTADLNHGKPEARKEQISPDGNMIFIAF</sequence>